<dbReference type="GO" id="GO:0051536">
    <property type="term" value="F:iron-sulfur cluster binding"/>
    <property type="evidence" value="ECO:0007669"/>
    <property type="project" value="UniProtKB-KW"/>
</dbReference>
<keyword evidence="4" id="KW-0411">Iron-sulfur</keyword>
<sequence length="416" mass="48959">VYNKDTMCYKTWNDIIISLPKKTVSWCCKTNLTAQQTKETTFNLDILNTQGIDFLFNHPILQKRKNNLATGVRCPDCHVCWESEDRSGQSHRTLYTKTYESKESFTGEFDYDTPATFIELELTNKCNLACVYCGPQLSSRWQKELKQRHPDTEDEIFHKVMELFTEYCNTKLTNEPYINISLLGGEPFFTDHMYIFLEYLSKFHVKPEQEVTVTITTGMAFPEKKFTKFIELIERTPNIIYIMQLSGEAIDERAELIRWGLNFETWNNNLDMFLTESARLKNLVIGFGCAHNALSLPYFKDFLVYINKKLAKHEYKSLVWFLINYIEEPQHLSISMLNSHHADAVTEQIEYMENEMTNLYKKDEYTTMLKSLRNQILNANITPEMKQNASKEFEMLENRRGVSYKSEFPHFDEIIK</sequence>
<reference evidence="5" key="1">
    <citation type="submission" date="2018-05" db="EMBL/GenBank/DDBJ databases">
        <authorList>
            <person name="Lanie J.A."/>
            <person name="Ng W.-L."/>
            <person name="Kazmierczak K.M."/>
            <person name="Andrzejewski T.M."/>
            <person name="Davidsen T.M."/>
            <person name="Wayne K.J."/>
            <person name="Tettelin H."/>
            <person name="Glass J.I."/>
            <person name="Rusch D."/>
            <person name="Podicherti R."/>
            <person name="Tsui H.-C.T."/>
            <person name="Winkler M.E."/>
        </authorList>
    </citation>
    <scope>NUCLEOTIDE SEQUENCE</scope>
</reference>
<evidence type="ECO:0000256" key="3">
    <source>
        <dbReference type="ARBA" id="ARBA00023004"/>
    </source>
</evidence>
<evidence type="ECO:0000256" key="1">
    <source>
        <dbReference type="ARBA" id="ARBA00022691"/>
    </source>
</evidence>
<keyword evidence="2" id="KW-0479">Metal-binding</keyword>
<dbReference type="EMBL" id="UINC01036144">
    <property type="protein sequence ID" value="SVB29660.1"/>
    <property type="molecule type" value="Genomic_DNA"/>
</dbReference>
<dbReference type="GO" id="GO:0003824">
    <property type="term" value="F:catalytic activity"/>
    <property type="evidence" value="ECO:0007669"/>
    <property type="project" value="InterPro"/>
</dbReference>
<name>A0A382CU19_9ZZZZ</name>
<gene>
    <name evidence="5" type="ORF">METZ01_LOCUS182514</name>
</gene>
<dbReference type="CDD" id="cd01335">
    <property type="entry name" value="Radical_SAM"/>
    <property type="match status" value="1"/>
</dbReference>
<dbReference type="SFLD" id="SFLDS00029">
    <property type="entry name" value="Radical_SAM"/>
    <property type="match status" value="1"/>
</dbReference>
<dbReference type="GO" id="GO:0046872">
    <property type="term" value="F:metal ion binding"/>
    <property type="evidence" value="ECO:0007669"/>
    <property type="project" value="UniProtKB-KW"/>
</dbReference>
<dbReference type="SUPFAM" id="SSF102114">
    <property type="entry name" value="Radical SAM enzymes"/>
    <property type="match status" value="1"/>
</dbReference>
<evidence type="ECO:0000256" key="4">
    <source>
        <dbReference type="ARBA" id="ARBA00023014"/>
    </source>
</evidence>
<dbReference type="InterPro" id="IPR007197">
    <property type="entry name" value="rSAM"/>
</dbReference>
<dbReference type="AlphaFoldDB" id="A0A382CU19"/>
<accession>A0A382CU19</accession>
<keyword evidence="1" id="KW-0949">S-adenosyl-L-methionine</keyword>
<dbReference type="Gene3D" id="3.20.20.70">
    <property type="entry name" value="Aldolase class I"/>
    <property type="match status" value="1"/>
</dbReference>
<evidence type="ECO:0000256" key="2">
    <source>
        <dbReference type="ARBA" id="ARBA00022723"/>
    </source>
</evidence>
<evidence type="ECO:0008006" key="6">
    <source>
        <dbReference type="Google" id="ProtNLM"/>
    </source>
</evidence>
<feature type="non-terminal residue" evidence="5">
    <location>
        <position position="1"/>
    </location>
</feature>
<keyword evidence="3" id="KW-0408">Iron</keyword>
<organism evidence="5">
    <name type="scientific">marine metagenome</name>
    <dbReference type="NCBI Taxonomy" id="408172"/>
    <lineage>
        <taxon>unclassified sequences</taxon>
        <taxon>metagenomes</taxon>
        <taxon>ecological metagenomes</taxon>
    </lineage>
</organism>
<dbReference type="InterPro" id="IPR013785">
    <property type="entry name" value="Aldolase_TIM"/>
</dbReference>
<evidence type="ECO:0000313" key="5">
    <source>
        <dbReference type="EMBL" id="SVB29660.1"/>
    </source>
</evidence>
<dbReference type="InterPro" id="IPR058240">
    <property type="entry name" value="rSAM_sf"/>
</dbReference>
<protein>
    <recommendedName>
        <fullName evidence="6">Radical SAM core domain-containing protein</fullName>
    </recommendedName>
</protein>
<proteinExistence type="predicted"/>
<dbReference type="NCBIfam" id="NF033640">
    <property type="entry name" value="N_Twi_rSAM"/>
    <property type="match status" value="1"/>
</dbReference>